<accession>A0A495X1R4</accession>
<dbReference type="OrthoDB" id="3295921at2"/>
<dbReference type="EMBL" id="RBXR01000001">
    <property type="protein sequence ID" value="RKT67890.1"/>
    <property type="molecule type" value="Genomic_DNA"/>
</dbReference>
<dbReference type="Pfam" id="PF15588">
    <property type="entry name" value="Imm10"/>
    <property type="match status" value="1"/>
</dbReference>
<dbReference type="InterPro" id="IPR028962">
    <property type="entry name" value="Imm10"/>
</dbReference>
<evidence type="ECO:0000313" key="2">
    <source>
        <dbReference type="Proteomes" id="UP000272729"/>
    </source>
</evidence>
<comment type="caution">
    <text evidence="1">The sequence shown here is derived from an EMBL/GenBank/DDBJ whole genome shotgun (WGS) entry which is preliminary data.</text>
</comment>
<keyword evidence="2" id="KW-1185">Reference proteome</keyword>
<gene>
    <name evidence="1" type="ORF">DFJ66_1067</name>
</gene>
<sequence>MVEVTARYFRFVEDEDDEVLEAGFAETEDGTGFVLLIQRSLYEPEEQEVRLGMDTYCLVSGGQSIYGGLRRAIRLDQGLDLTLSSEAAELLELPVDLQVRLDGQVAAAAEVLDALPRIVMWGREEERPELLGFDDGRSQDRPT</sequence>
<reference evidence="1 2" key="1">
    <citation type="submission" date="2018-10" db="EMBL/GenBank/DDBJ databases">
        <title>Sequencing the genomes of 1000 actinobacteria strains.</title>
        <authorList>
            <person name="Klenk H.-P."/>
        </authorList>
    </citation>
    <scope>NUCLEOTIDE SEQUENCE [LARGE SCALE GENOMIC DNA]</scope>
    <source>
        <strain evidence="1 2">DSM 43911</strain>
    </source>
</reference>
<proteinExistence type="predicted"/>
<dbReference type="Proteomes" id="UP000272729">
    <property type="component" value="Unassembled WGS sequence"/>
</dbReference>
<evidence type="ECO:0000313" key="1">
    <source>
        <dbReference type="EMBL" id="RKT67890.1"/>
    </source>
</evidence>
<dbReference type="RefSeq" id="WP_121218492.1">
    <property type="nucleotide sequence ID" value="NZ_JBIUBA010000013.1"/>
</dbReference>
<name>A0A495X1R4_9PSEU</name>
<organism evidence="1 2">
    <name type="scientific">Saccharothrix variisporea</name>
    <dbReference type="NCBI Taxonomy" id="543527"/>
    <lineage>
        <taxon>Bacteria</taxon>
        <taxon>Bacillati</taxon>
        <taxon>Actinomycetota</taxon>
        <taxon>Actinomycetes</taxon>
        <taxon>Pseudonocardiales</taxon>
        <taxon>Pseudonocardiaceae</taxon>
        <taxon>Saccharothrix</taxon>
    </lineage>
</organism>
<protein>
    <submittedName>
        <fullName evidence="1">Immunity protein 10 of polymorphic toxin system</fullName>
    </submittedName>
</protein>
<dbReference type="AlphaFoldDB" id="A0A495X1R4"/>